<dbReference type="InterPro" id="IPR020069">
    <property type="entry name" value="Ribosomal_bL9_C"/>
</dbReference>
<evidence type="ECO:0000256" key="3">
    <source>
        <dbReference type="ARBA" id="ARBA00022884"/>
    </source>
</evidence>
<evidence type="ECO:0000313" key="11">
    <source>
        <dbReference type="EMBL" id="MBB5264915.1"/>
    </source>
</evidence>
<dbReference type="GO" id="GO:0019843">
    <property type="term" value="F:rRNA binding"/>
    <property type="evidence" value="ECO:0007669"/>
    <property type="project" value="UniProtKB-UniRule"/>
</dbReference>
<keyword evidence="4 7" id="KW-0689">Ribosomal protein</keyword>
<dbReference type="RefSeq" id="WP_183774001.1">
    <property type="nucleotide sequence ID" value="NZ_CAWVEG010000144.1"/>
</dbReference>
<dbReference type="FunFam" id="3.40.5.10:FF:000002">
    <property type="entry name" value="50S ribosomal protein L9"/>
    <property type="match status" value="1"/>
</dbReference>
<dbReference type="Proteomes" id="UP000543642">
    <property type="component" value="Unassembled WGS sequence"/>
</dbReference>
<dbReference type="InterPro" id="IPR000244">
    <property type="entry name" value="Ribosomal_bL9"/>
</dbReference>
<evidence type="ECO:0000256" key="4">
    <source>
        <dbReference type="ARBA" id="ARBA00022980"/>
    </source>
</evidence>
<dbReference type="GO" id="GO:0006412">
    <property type="term" value="P:translation"/>
    <property type="evidence" value="ECO:0007669"/>
    <property type="project" value="UniProtKB-UniRule"/>
</dbReference>
<protein>
    <recommendedName>
        <fullName evidence="6 7">Large ribosomal subunit protein bL9</fullName>
    </recommendedName>
</protein>
<evidence type="ECO:0000256" key="5">
    <source>
        <dbReference type="ARBA" id="ARBA00023274"/>
    </source>
</evidence>
<keyword evidence="2 7" id="KW-0699">rRNA-binding</keyword>
<dbReference type="AlphaFoldDB" id="A0A7W8HAY5"/>
<feature type="domain" description="Large ribosomal subunit protein bL9 C-terminal" evidence="10">
    <location>
        <begin position="63"/>
        <end position="146"/>
    </location>
</feature>
<evidence type="ECO:0000256" key="7">
    <source>
        <dbReference type="HAMAP-Rule" id="MF_00503"/>
    </source>
</evidence>
<dbReference type="InterPro" id="IPR009027">
    <property type="entry name" value="Ribosomal_bL9/RNase_H1_N"/>
</dbReference>
<proteinExistence type="inferred from homology"/>
<dbReference type="InterPro" id="IPR020594">
    <property type="entry name" value="Ribosomal_bL9_bac/chp"/>
</dbReference>
<reference evidence="11 12" key="1">
    <citation type="submission" date="2020-08" db="EMBL/GenBank/DDBJ databases">
        <title>Genomic Encyclopedia of Type Strains, Phase IV (KMG-IV): sequencing the most valuable type-strain genomes for metagenomic binning, comparative biology and taxonomic classification.</title>
        <authorList>
            <person name="Goeker M."/>
        </authorList>
    </citation>
    <scope>NUCLEOTIDE SEQUENCE [LARGE SCALE GENOMIC DNA]</scope>
    <source>
        <strain evidence="11 12">DSM 106146</strain>
    </source>
</reference>
<accession>A0A7W8HAY5</accession>
<evidence type="ECO:0000256" key="1">
    <source>
        <dbReference type="ARBA" id="ARBA00010605"/>
    </source>
</evidence>
<comment type="similarity">
    <text evidence="1 7">Belongs to the bacterial ribosomal protein bL9 family.</text>
</comment>
<dbReference type="SUPFAM" id="SSF55653">
    <property type="entry name" value="Ribosomal protein L9 C-domain"/>
    <property type="match status" value="1"/>
</dbReference>
<dbReference type="HAMAP" id="MF_00503">
    <property type="entry name" value="Ribosomal_bL9"/>
    <property type="match status" value="1"/>
</dbReference>
<keyword evidence="8" id="KW-0175">Coiled coil</keyword>
<keyword evidence="3 7" id="KW-0694">RNA-binding</keyword>
<dbReference type="NCBIfam" id="TIGR00158">
    <property type="entry name" value="L9"/>
    <property type="match status" value="1"/>
</dbReference>
<dbReference type="InterPro" id="IPR036791">
    <property type="entry name" value="Ribosomal_bL9_C_sf"/>
</dbReference>
<dbReference type="GO" id="GO:0005840">
    <property type="term" value="C:ribosome"/>
    <property type="evidence" value="ECO:0007669"/>
    <property type="project" value="UniProtKB-KW"/>
</dbReference>
<dbReference type="GO" id="GO:0003735">
    <property type="term" value="F:structural constituent of ribosome"/>
    <property type="evidence" value="ECO:0007669"/>
    <property type="project" value="InterPro"/>
</dbReference>
<dbReference type="Gene3D" id="3.10.430.100">
    <property type="entry name" value="Ribosomal protein L9, C-terminal domain"/>
    <property type="match status" value="1"/>
</dbReference>
<evidence type="ECO:0000313" key="12">
    <source>
        <dbReference type="Proteomes" id="UP000543642"/>
    </source>
</evidence>
<keyword evidence="5 7" id="KW-0687">Ribonucleoprotein</keyword>
<feature type="coiled-coil region" evidence="8">
    <location>
        <begin position="37"/>
        <end position="64"/>
    </location>
</feature>
<comment type="caution">
    <text evidence="11">The sequence shown here is derived from an EMBL/GenBank/DDBJ whole genome shotgun (WGS) entry which is preliminary data.</text>
</comment>
<evidence type="ECO:0000259" key="10">
    <source>
        <dbReference type="Pfam" id="PF03948"/>
    </source>
</evidence>
<comment type="function">
    <text evidence="7">Binds to the 23S rRNA.</text>
</comment>
<dbReference type="GO" id="GO:1990904">
    <property type="term" value="C:ribonucleoprotein complex"/>
    <property type="evidence" value="ECO:0007669"/>
    <property type="project" value="UniProtKB-KW"/>
</dbReference>
<dbReference type="Pfam" id="PF01281">
    <property type="entry name" value="Ribosomal_L9_N"/>
    <property type="match status" value="1"/>
</dbReference>
<gene>
    <name evidence="7" type="primary">rplI</name>
    <name evidence="11" type="ORF">HNP82_002054</name>
</gene>
<organism evidence="11 12">
    <name type="scientific">Catenibacillus scindens</name>
    <dbReference type="NCBI Taxonomy" id="673271"/>
    <lineage>
        <taxon>Bacteria</taxon>
        <taxon>Bacillati</taxon>
        <taxon>Bacillota</taxon>
        <taxon>Clostridia</taxon>
        <taxon>Lachnospirales</taxon>
        <taxon>Lachnospiraceae</taxon>
        <taxon>Catenibacillus</taxon>
    </lineage>
</organism>
<name>A0A7W8HAY5_9FIRM</name>
<dbReference type="SUPFAM" id="SSF55658">
    <property type="entry name" value="L9 N-domain-like"/>
    <property type="match status" value="1"/>
</dbReference>
<dbReference type="InterPro" id="IPR020070">
    <property type="entry name" value="Ribosomal_bL9_N"/>
</dbReference>
<sequence length="148" mass="16132">MKVILLEDVKSLGKKGEIVNVNDGYARNFILPKKLGVEATSKNLNDLKLKKANEEKIAKEILEEAKAFAEDMKDKSVTVSIKTGEGGKTFGSVSTKEIAAAAKEQLGVDIDKKKLQLAEPIRTLGTTIVPYRVHPKVTAQITVKVKEA</sequence>
<evidence type="ECO:0000256" key="6">
    <source>
        <dbReference type="ARBA" id="ARBA00035292"/>
    </source>
</evidence>
<dbReference type="Pfam" id="PF03948">
    <property type="entry name" value="Ribosomal_L9_C"/>
    <property type="match status" value="1"/>
</dbReference>
<evidence type="ECO:0000256" key="2">
    <source>
        <dbReference type="ARBA" id="ARBA00022730"/>
    </source>
</evidence>
<evidence type="ECO:0000256" key="8">
    <source>
        <dbReference type="SAM" id="Coils"/>
    </source>
</evidence>
<evidence type="ECO:0000259" key="9">
    <source>
        <dbReference type="Pfam" id="PF01281"/>
    </source>
</evidence>
<dbReference type="EMBL" id="JACHFW010000007">
    <property type="protein sequence ID" value="MBB5264915.1"/>
    <property type="molecule type" value="Genomic_DNA"/>
</dbReference>
<keyword evidence="12" id="KW-1185">Reference proteome</keyword>
<dbReference type="PANTHER" id="PTHR21368">
    <property type="entry name" value="50S RIBOSOMAL PROTEIN L9"/>
    <property type="match status" value="1"/>
</dbReference>
<dbReference type="InterPro" id="IPR036935">
    <property type="entry name" value="Ribosomal_bL9_N_sf"/>
</dbReference>
<feature type="domain" description="Ribosomal protein L9" evidence="9">
    <location>
        <begin position="1"/>
        <end position="47"/>
    </location>
</feature>
<dbReference type="Gene3D" id="3.40.5.10">
    <property type="entry name" value="Ribosomal protein L9, N-terminal domain"/>
    <property type="match status" value="1"/>
</dbReference>